<dbReference type="AlphaFoldDB" id="A0A378T6A9"/>
<proteinExistence type="predicted"/>
<name>A0A378T6A9_MORLA</name>
<dbReference type="Proteomes" id="UP000254437">
    <property type="component" value="Unassembled WGS sequence"/>
</dbReference>
<sequence length="122" mass="14814">MSLVHSERYQKAIEHLQYLPQKQQMVVFDLIENFFEIIGKNQTEFDLKNEQWQKWQQENKSFLENLGLDIREPSEQQKSFLMWRVNYEKALAKNDDWTDDESDSYWASLRDKNDTGREVSFE</sequence>
<organism evidence="1 2">
    <name type="scientific">Moraxella lacunata</name>
    <dbReference type="NCBI Taxonomy" id="477"/>
    <lineage>
        <taxon>Bacteria</taxon>
        <taxon>Pseudomonadati</taxon>
        <taxon>Pseudomonadota</taxon>
        <taxon>Gammaproteobacteria</taxon>
        <taxon>Moraxellales</taxon>
        <taxon>Moraxellaceae</taxon>
        <taxon>Moraxella</taxon>
    </lineage>
</organism>
<gene>
    <name evidence="1" type="ORF">NCTC10359_00975</name>
</gene>
<reference evidence="1 2" key="1">
    <citation type="submission" date="2018-06" db="EMBL/GenBank/DDBJ databases">
        <authorList>
            <consortium name="Pathogen Informatics"/>
            <person name="Doyle S."/>
        </authorList>
    </citation>
    <scope>NUCLEOTIDE SEQUENCE [LARGE SCALE GENOMIC DNA]</scope>
    <source>
        <strain evidence="1 2">NCTC10359</strain>
    </source>
</reference>
<protein>
    <submittedName>
        <fullName evidence="1">Uncharacterized protein</fullName>
    </submittedName>
</protein>
<dbReference type="RefSeq" id="WP_115006006.1">
    <property type="nucleotide sequence ID" value="NZ_UGQU01000001.1"/>
</dbReference>
<dbReference type="EMBL" id="UGQU01000001">
    <property type="protein sequence ID" value="STZ56361.1"/>
    <property type="molecule type" value="Genomic_DNA"/>
</dbReference>
<evidence type="ECO:0000313" key="2">
    <source>
        <dbReference type="Proteomes" id="UP000254437"/>
    </source>
</evidence>
<evidence type="ECO:0000313" key="1">
    <source>
        <dbReference type="EMBL" id="STZ56361.1"/>
    </source>
</evidence>
<accession>A0A378T6A9</accession>